<dbReference type="InterPro" id="IPR047326">
    <property type="entry name" value="RUN_PLEKHM1"/>
</dbReference>
<feature type="region of interest" description="Disordered" evidence="11">
    <location>
        <begin position="339"/>
        <end position="426"/>
    </location>
</feature>
<evidence type="ECO:0000256" key="6">
    <source>
        <dbReference type="ARBA" id="ARBA00022753"/>
    </source>
</evidence>
<feature type="domain" description="RUN" evidence="13">
    <location>
        <begin position="39"/>
        <end position="181"/>
    </location>
</feature>
<comment type="subcellular location">
    <subcellularLocation>
        <location evidence="1">Late endosome</location>
    </subcellularLocation>
    <subcellularLocation>
        <location evidence="2">Lysosome membrane</location>
    </subcellularLocation>
</comment>
<feature type="compositionally biased region" description="Pro residues" evidence="11">
    <location>
        <begin position="339"/>
        <end position="351"/>
    </location>
</feature>
<dbReference type="AlphaFoldDB" id="A0A8C4TS21"/>
<dbReference type="InterPro" id="IPR037213">
    <property type="entry name" value="Run_dom_sf"/>
</dbReference>
<organism evidence="14 15">
    <name type="scientific">Falco tinnunculus</name>
    <name type="common">Common kestrel</name>
    <dbReference type="NCBI Taxonomy" id="100819"/>
    <lineage>
        <taxon>Eukaryota</taxon>
        <taxon>Metazoa</taxon>
        <taxon>Chordata</taxon>
        <taxon>Craniata</taxon>
        <taxon>Vertebrata</taxon>
        <taxon>Euteleostomi</taxon>
        <taxon>Archelosauria</taxon>
        <taxon>Archosauria</taxon>
        <taxon>Dinosauria</taxon>
        <taxon>Saurischia</taxon>
        <taxon>Theropoda</taxon>
        <taxon>Coelurosauria</taxon>
        <taxon>Aves</taxon>
        <taxon>Neognathae</taxon>
        <taxon>Neoaves</taxon>
        <taxon>Telluraves</taxon>
        <taxon>Australaves</taxon>
        <taxon>Falconiformes</taxon>
        <taxon>Falconidae</taxon>
        <taxon>Falco</taxon>
    </lineage>
</organism>
<evidence type="ECO:0000256" key="9">
    <source>
        <dbReference type="ARBA" id="ARBA00023006"/>
    </source>
</evidence>
<proteinExistence type="predicted"/>
<dbReference type="Pfam" id="PF02759">
    <property type="entry name" value="RUN"/>
    <property type="match status" value="1"/>
</dbReference>
<keyword evidence="9" id="KW-0072">Autophagy</keyword>
<dbReference type="SMART" id="SM00593">
    <property type="entry name" value="RUN"/>
    <property type="match status" value="1"/>
</dbReference>
<evidence type="ECO:0000313" key="14">
    <source>
        <dbReference type="Ensembl" id="ENSFTIP00000001818.1"/>
    </source>
</evidence>
<dbReference type="GO" id="GO:0005765">
    <property type="term" value="C:lysosomal membrane"/>
    <property type="evidence" value="ECO:0007669"/>
    <property type="project" value="UniProtKB-SubCell"/>
</dbReference>
<dbReference type="Gene3D" id="2.30.29.30">
    <property type="entry name" value="Pleckstrin-homology domain (PH domain)/Phosphotyrosine-binding domain (PTB)"/>
    <property type="match status" value="2"/>
</dbReference>
<dbReference type="InterPro" id="IPR051366">
    <property type="entry name" value="DEF8"/>
</dbReference>
<dbReference type="PROSITE" id="PS50826">
    <property type="entry name" value="RUN"/>
    <property type="match status" value="1"/>
</dbReference>
<dbReference type="PANTHER" id="PTHR12326:SF5">
    <property type="entry name" value="PLECKSTRIN HOMOLOGY DOMAIN-CONTAINING FAMILY M MEMBER 1"/>
    <property type="match status" value="1"/>
</dbReference>
<dbReference type="GO" id="GO:0006914">
    <property type="term" value="P:autophagy"/>
    <property type="evidence" value="ECO:0007669"/>
    <property type="project" value="UniProtKB-KW"/>
</dbReference>
<evidence type="ECO:0000256" key="2">
    <source>
        <dbReference type="ARBA" id="ARBA00004656"/>
    </source>
</evidence>
<keyword evidence="6" id="KW-0967">Endosome</keyword>
<reference evidence="14" key="1">
    <citation type="submission" date="2025-08" db="UniProtKB">
        <authorList>
            <consortium name="Ensembl"/>
        </authorList>
    </citation>
    <scope>IDENTIFICATION</scope>
</reference>
<evidence type="ECO:0000256" key="5">
    <source>
        <dbReference type="ARBA" id="ARBA00022737"/>
    </source>
</evidence>
<dbReference type="PROSITE" id="PS50003">
    <property type="entry name" value="PH_DOMAIN"/>
    <property type="match status" value="1"/>
</dbReference>
<keyword evidence="3" id="KW-0597">Phosphoprotein</keyword>
<dbReference type="PANTHER" id="PTHR12326">
    <property type="entry name" value="PLECKSTRIN HOMOLOGY DOMAIN CONTAINING PROTEIN"/>
    <property type="match status" value="1"/>
</dbReference>
<dbReference type="GO" id="GO:0008270">
    <property type="term" value="F:zinc ion binding"/>
    <property type="evidence" value="ECO:0007669"/>
    <property type="project" value="UniProtKB-KW"/>
</dbReference>
<dbReference type="Ensembl" id="ENSFTIT00000001908.1">
    <property type="protein sequence ID" value="ENSFTIP00000001818.1"/>
    <property type="gene ID" value="ENSFTIG00000001298.1"/>
</dbReference>
<dbReference type="Proteomes" id="UP000694562">
    <property type="component" value="Unplaced"/>
</dbReference>
<sequence>MHSSHTDDPKEAIQLIKKQLVNAIKALQKQYVTSDSIVTSDDGNANTLCSALEAVFVHGLKAKHIKAESGGKGRKTGGRGPLPQPVFWGLLKSITHRNIVSELEQLIFINTDVGRCRAWLRLALNDGLMECYLKLLLREKSRLPEYYQATALLLDAEECEFLLCYLQGLTSLTFELSYKSAVLNEWTVTPLSLSGLCPVSELLEPLASSASEPRRKASLGSISQSSGSDEIEIQPSVLPISKASSKTKLTSSSLSLNTTGSSQLSSSLGSDSILPAHCARSPERSEEPLSCDSDLGTATAEDLDRSLQEVLSEFNKAKPSLEAPEGRLVPSVLGCSPRPPACPPPASPTPLAPSHGARQQLPPNADSPDSAGTGDAVTAAGGDGDAAPQASSTAGALATRRGGPSRAETGRSGTVGSSEASQAVRSPAAECLLSPLLGCPKRKSWISEDDFYRPSLGEGSESTASTNGFGPEGAAEGLAPGLISALDLEGLSVPSSESGKPKMSPEREQKGFSVVHRRQMGLSNPFRGLLKLGSLERRGAMGIWKEFSCELSPLELRLFLDHEDRICVESYSLLRCESLALTHSDGRFELVFLGKKLYLRAPSRDEAEDWLDRIREALQKCRPQLEEEEWETLEYPEDGGEGQPIQSDSTAFLQYSDVPGNSFDWAPAHEPELDAIKEAVLYVEVDKTWLPFIFSLSLETLKCFKVRNNDKILSNSYGIETIQDILPDTSLGGPAFFKVITSKAVLKLQAENAEEAASWRELVRGVLMSYLESAEEALTLGGSLDGHSQVVLKNIVKENGFLLQYLVAIPTEKGLDSQSFICAGCSRQIGFSFGKPKLCAFSGLYYCDSCHRDDETVIPSRLIHNWDLTKRGVCQQALKFLTQIRNQPLIDLKLVNESLYDHVERMSRIRRSREQLKLLGDYLIMCRSGALKELSKRLDHRHYLLECPHKYSVADLRQIADGVFETFLQSLLQFASHHVYNCDLCTQRGFICQICNSSDIIFPFEFDTTTRCSKCKTVFHRDCQARAKSCPRCERRQRYQQKLEAEASVEPSL</sequence>
<protein>
    <submittedName>
        <fullName evidence="14">Pleckstrin homology and RUN domain containing M1</fullName>
    </submittedName>
</protein>
<dbReference type="OrthoDB" id="62364at2759"/>
<dbReference type="GO" id="GO:0005770">
    <property type="term" value="C:late endosome"/>
    <property type="evidence" value="ECO:0007669"/>
    <property type="project" value="UniProtKB-SubCell"/>
</dbReference>
<dbReference type="InterPro" id="IPR002219">
    <property type="entry name" value="PKC_DAG/PE"/>
</dbReference>
<evidence type="ECO:0000256" key="10">
    <source>
        <dbReference type="ARBA" id="ARBA00023228"/>
    </source>
</evidence>
<feature type="compositionally biased region" description="Low complexity" evidence="11">
    <location>
        <begin position="371"/>
        <end position="380"/>
    </location>
</feature>
<dbReference type="CDD" id="cd13321">
    <property type="entry name" value="PH_PLEKHM1"/>
    <property type="match status" value="1"/>
</dbReference>
<evidence type="ECO:0000256" key="8">
    <source>
        <dbReference type="ARBA" id="ARBA00022833"/>
    </source>
</evidence>
<evidence type="ECO:0000256" key="3">
    <source>
        <dbReference type="ARBA" id="ARBA00022553"/>
    </source>
</evidence>
<accession>A0A8C4TS21</accession>
<evidence type="ECO:0000259" key="13">
    <source>
        <dbReference type="PROSITE" id="PS50826"/>
    </source>
</evidence>
<keyword evidence="8" id="KW-0862">Zinc</keyword>
<dbReference type="SMART" id="SM00233">
    <property type="entry name" value="PH"/>
    <property type="match status" value="2"/>
</dbReference>
<dbReference type="InterPro" id="IPR042827">
    <property type="entry name" value="PLEKHM1_PH"/>
</dbReference>
<evidence type="ECO:0000256" key="1">
    <source>
        <dbReference type="ARBA" id="ARBA00004603"/>
    </source>
</evidence>
<dbReference type="SMART" id="SM00109">
    <property type="entry name" value="C1"/>
    <property type="match status" value="1"/>
</dbReference>
<keyword evidence="5" id="KW-0677">Repeat</keyword>
<dbReference type="InterPro" id="IPR025258">
    <property type="entry name" value="RH_dom"/>
</dbReference>
<feature type="region of interest" description="Disordered" evidence="11">
    <location>
        <begin position="454"/>
        <end position="474"/>
    </location>
</feature>
<dbReference type="SUPFAM" id="SSF140741">
    <property type="entry name" value="RUN domain-like"/>
    <property type="match status" value="1"/>
</dbReference>
<dbReference type="OMA" id="IWRDYYC"/>
<dbReference type="InterPro" id="IPR004012">
    <property type="entry name" value="Run_dom"/>
</dbReference>
<evidence type="ECO:0000259" key="12">
    <source>
        <dbReference type="PROSITE" id="PS50003"/>
    </source>
</evidence>
<evidence type="ECO:0000256" key="11">
    <source>
        <dbReference type="SAM" id="MobiDB-lite"/>
    </source>
</evidence>
<keyword evidence="15" id="KW-1185">Reference proteome</keyword>
<feature type="region of interest" description="Disordered" evidence="11">
    <location>
        <begin position="251"/>
        <end position="271"/>
    </location>
</feature>
<evidence type="ECO:0000256" key="7">
    <source>
        <dbReference type="ARBA" id="ARBA00022771"/>
    </source>
</evidence>
<dbReference type="InterPro" id="IPR011993">
    <property type="entry name" value="PH-like_dom_sf"/>
</dbReference>
<keyword evidence="4" id="KW-0479">Metal-binding</keyword>
<dbReference type="CDD" id="cd17679">
    <property type="entry name" value="RUN_PLEKHM1"/>
    <property type="match status" value="1"/>
</dbReference>
<keyword evidence="10" id="KW-0458">Lysosome</keyword>
<feature type="domain" description="PH" evidence="12">
    <location>
        <begin position="528"/>
        <end position="619"/>
    </location>
</feature>
<evidence type="ECO:0000256" key="4">
    <source>
        <dbReference type="ARBA" id="ARBA00022723"/>
    </source>
</evidence>
<dbReference type="Pfam" id="PF13901">
    <property type="entry name" value="RH_dom"/>
    <property type="match status" value="1"/>
</dbReference>
<keyword evidence="7" id="KW-0863">Zinc-finger</keyword>
<dbReference type="SUPFAM" id="SSF50729">
    <property type="entry name" value="PH domain-like"/>
    <property type="match status" value="2"/>
</dbReference>
<dbReference type="InterPro" id="IPR001849">
    <property type="entry name" value="PH_domain"/>
</dbReference>
<evidence type="ECO:0000313" key="15">
    <source>
        <dbReference type="Proteomes" id="UP000694562"/>
    </source>
</evidence>
<reference evidence="14" key="2">
    <citation type="submission" date="2025-09" db="UniProtKB">
        <authorList>
            <consortium name="Ensembl"/>
        </authorList>
    </citation>
    <scope>IDENTIFICATION</scope>
</reference>
<name>A0A8C4TS21_FALTI</name>
<dbReference type="Gene3D" id="1.20.58.900">
    <property type="match status" value="1"/>
</dbReference>
<dbReference type="SMART" id="SM01175">
    <property type="entry name" value="DUF4206"/>
    <property type="match status" value="1"/>
</dbReference>
<feature type="compositionally biased region" description="Polar residues" evidence="11">
    <location>
        <begin position="411"/>
        <end position="424"/>
    </location>
</feature>